<feature type="domain" description="Response regulatory" evidence="6">
    <location>
        <begin position="4"/>
        <end position="118"/>
    </location>
</feature>
<evidence type="ECO:0000256" key="1">
    <source>
        <dbReference type="ARBA" id="ARBA00023015"/>
    </source>
</evidence>
<feature type="domain" description="HTH luxR-type" evidence="5">
    <location>
        <begin position="134"/>
        <end position="199"/>
    </location>
</feature>
<dbReference type="PROSITE" id="PS50110">
    <property type="entry name" value="RESPONSE_REGULATORY"/>
    <property type="match status" value="1"/>
</dbReference>
<sequence length="207" mass="23041">MSCPVYLVDDDMGIIDSVSYLLSGEGMEVRSFSKAEQFLSNVNKQLPGVVLLDINMPLMDGLELQEVLVQTDNCLVIIFLTGHANVEITKLAFKRGATDLLQKPVKGEELCKVVAQAQDLAISIYSAKQADTDLESRIARLTEREKKLIPLIIQGKPNKVIADELCIALRTTEIHRHNLFKKMGVSSGIQLAFEGQRILRILNQFSE</sequence>
<dbReference type="CDD" id="cd06170">
    <property type="entry name" value="LuxR_C_like"/>
    <property type="match status" value="1"/>
</dbReference>
<reference evidence="7 8" key="1">
    <citation type="submission" date="2018-01" db="EMBL/GenBank/DDBJ databases">
        <title>Whole genome sequencing of Histamine producing bacteria.</title>
        <authorList>
            <person name="Butler K."/>
        </authorList>
    </citation>
    <scope>NUCLEOTIDE SEQUENCE [LARGE SCALE GENOMIC DNA]</scope>
    <source>
        <strain evidence="7 8">DSM 100436</strain>
    </source>
</reference>
<keyword evidence="1" id="KW-0805">Transcription regulation</keyword>
<protein>
    <submittedName>
        <fullName evidence="7">DNA-binding response regulator</fullName>
    </submittedName>
</protein>
<dbReference type="Pfam" id="PF00196">
    <property type="entry name" value="GerE"/>
    <property type="match status" value="1"/>
</dbReference>
<dbReference type="InterPro" id="IPR000792">
    <property type="entry name" value="Tscrpt_reg_LuxR_C"/>
</dbReference>
<dbReference type="InterPro" id="IPR036388">
    <property type="entry name" value="WH-like_DNA-bd_sf"/>
</dbReference>
<dbReference type="InterPro" id="IPR011006">
    <property type="entry name" value="CheY-like_superfamily"/>
</dbReference>
<dbReference type="PANTHER" id="PTHR44688:SF16">
    <property type="entry name" value="DNA-BINDING TRANSCRIPTIONAL ACTIVATOR DEVR_DOSR"/>
    <property type="match status" value="1"/>
</dbReference>
<dbReference type="SUPFAM" id="SSF46894">
    <property type="entry name" value="C-terminal effector domain of the bipartite response regulators"/>
    <property type="match status" value="1"/>
</dbReference>
<name>A0A2T3NP76_9GAMM</name>
<dbReference type="SUPFAM" id="SSF52172">
    <property type="entry name" value="CheY-like"/>
    <property type="match status" value="1"/>
</dbReference>
<keyword evidence="3" id="KW-0804">Transcription</keyword>
<dbReference type="GO" id="GO:0006355">
    <property type="term" value="P:regulation of DNA-templated transcription"/>
    <property type="evidence" value="ECO:0007669"/>
    <property type="project" value="InterPro"/>
</dbReference>
<dbReference type="PROSITE" id="PS50043">
    <property type="entry name" value="HTH_LUXR_2"/>
    <property type="match status" value="1"/>
</dbReference>
<dbReference type="SMART" id="SM00448">
    <property type="entry name" value="REC"/>
    <property type="match status" value="1"/>
</dbReference>
<accession>A0A2T3NP76</accession>
<dbReference type="GO" id="GO:0003677">
    <property type="term" value="F:DNA binding"/>
    <property type="evidence" value="ECO:0007669"/>
    <property type="project" value="UniProtKB-KW"/>
</dbReference>
<dbReference type="Proteomes" id="UP000241771">
    <property type="component" value="Unassembled WGS sequence"/>
</dbReference>
<gene>
    <name evidence="7" type="ORF">C9I98_18435</name>
</gene>
<dbReference type="InterPro" id="IPR001789">
    <property type="entry name" value="Sig_transdc_resp-reg_receiver"/>
</dbReference>
<evidence type="ECO:0000256" key="4">
    <source>
        <dbReference type="PROSITE-ProRule" id="PRU00169"/>
    </source>
</evidence>
<evidence type="ECO:0000259" key="6">
    <source>
        <dbReference type="PROSITE" id="PS50110"/>
    </source>
</evidence>
<keyword evidence="2 7" id="KW-0238">DNA-binding</keyword>
<dbReference type="InterPro" id="IPR016032">
    <property type="entry name" value="Sig_transdc_resp-reg_C-effctor"/>
</dbReference>
<evidence type="ECO:0000256" key="3">
    <source>
        <dbReference type="ARBA" id="ARBA00023163"/>
    </source>
</evidence>
<keyword evidence="8" id="KW-1185">Reference proteome</keyword>
<dbReference type="PANTHER" id="PTHR44688">
    <property type="entry name" value="DNA-BINDING TRANSCRIPTIONAL ACTIVATOR DEVR_DOSR"/>
    <property type="match status" value="1"/>
</dbReference>
<feature type="modified residue" description="4-aspartylphosphate" evidence="4">
    <location>
        <position position="53"/>
    </location>
</feature>
<dbReference type="SMART" id="SM00421">
    <property type="entry name" value="HTH_LUXR"/>
    <property type="match status" value="1"/>
</dbReference>
<evidence type="ECO:0000259" key="5">
    <source>
        <dbReference type="PROSITE" id="PS50043"/>
    </source>
</evidence>
<dbReference type="EMBL" id="PYMA01000013">
    <property type="protein sequence ID" value="PSW18069.1"/>
    <property type="molecule type" value="Genomic_DNA"/>
</dbReference>
<dbReference type="Gene3D" id="1.10.10.10">
    <property type="entry name" value="Winged helix-like DNA-binding domain superfamily/Winged helix DNA-binding domain"/>
    <property type="match status" value="1"/>
</dbReference>
<dbReference type="AlphaFoldDB" id="A0A2T3NP76"/>
<dbReference type="RefSeq" id="WP_036832385.1">
    <property type="nucleotide sequence ID" value="NZ_JGVO01001623.1"/>
</dbReference>
<evidence type="ECO:0000313" key="7">
    <source>
        <dbReference type="EMBL" id="PSW18069.1"/>
    </source>
</evidence>
<evidence type="ECO:0000256" key="2">
    <source>
        <dbReference type="ARBA" id="ARBA00023125"/>
    </source>
</evidence>
<proteinExistence type="predicted"/>
<evidence type="ECO:0000313" key="8">
    <source>
        <dbReference type="Proteomes" id="UP000241771"/>
    </source>
</evidence>
<dbReference type="Gene3D" id="3.40.50.2300">
    <property type="match status" value="1"/>
</dbReference>
<dbReference type="GO" id="GO:0000160">
    <property type="term" value="P:phosphorelay signal transduction system"/>
    <property type="evidence" value="ECO:0007669"/>
    <property type="project" value="InterPro"/>
</dbReference>
<comment type="caution">
    <text evidence="7">The sequence shown here is derived from an EMBL/GenBank/DDBJ whole genome shotgun (WGS) entry which is preliminary data.</text>
</comment>
<keyword evidence="4" id="KW-0597">Phosphoprotein</keyword>
<dbReference type="Pfam" id="PF00072">
    <property type="entry name" value="Response_reg"/>
    <property type="match status" value="1"/>
</dbReference>
<organism evidence="7 8">
    <name type="scientific">Photobacterium sanctipauli</name>
    <dbReference type="NCBI Taxonomy" id="1342794"/>
    <lineage>
        <taxon>Bacteria</taxon>
        <taxon>Pseudomonadati</taxon>
        <taxon>Pseudomonadota</taxon>
        <taxon>Gammaproteobacteria</taxon>
        <taxon>Vibrionales</taxon>
        <taxon>Vibrionaceae</taxon>
        <taxon>Photobacterium</taxon>
    </lineage>
</organism>
<dbReference type="OrthoDB" id="9802186at2"/>
<dbReference type="PRINTS" id="PR00038">
    <property type="entry name" value="HTHLUXR"/>
</dbReference>